<keyword evidence="7 12" id="KW-1133">Transmembrane helix</keyword>
<dbReference type="GO" id="GO:0015386">
    <property type="term" value="F:potassium:proton antiporter activity"/>
    <property type="evidence" value="ECO:0007669"/>
    <property type="project" value="TreeGrafter"/>
</dbReference>
<evidence type="ECO:0000313" key="14">
    <source>
        <dbReference type="EMBL" id="PZO39045.1"/>
    </source>
</evidence>
<feature type="transmembrane region" description="Helical" evidence="12">
    <location>
        <begin position="112"/>
        <end position="133"/>
    </location>
</feature>
<feature type="transmembrane region" description="Helical" evidence="12">
    <location>
        <begin position="139"/>
        <end position="161"/>
    </location>
</feature>
<dbReference type="PANTHER" id="PTHR10110:SF195">
    <property type="entry name" value="NA(+)_H(+) ANTIPORTER NHAS2"/>
    <property type="match status" value="1"/>
</dbReference>
<evidence type="ECO:0000256" key="9">
    <source>
        <dbReference type="ARBA" id="ARBA00023065"/>
    </source>
</evidence>
<feature type="transmembrane region" description="Helical" evidence="12">
    <location>
        <begin position="261"/>
        <end position="279"/>
    </location>
</feature>
<dbReference type="AlphaFoldDB" id="A0A2W4XWH9"/>
<feature type="transmembrane region" description="Helical" evidence="12">
    <location>
        <begin position="33"/>
        <end position="51"/>
    </location>
</feature>
<keyword evidence="5" id="KW-1003">Cell membrane</keyword>
<reference evidence="14 15" key="2">
    <citation type="submission" date="2018-06" db="EMBL/GenBank/DDBJ databases">
        <title>Metagenomic assembly of (sub)arctic Cyanobacteria and their associated microbiome from non-axenic cultures.</title>
        <authorList>
            <person name="Baurain D."/>
        </authorList>
    </citation>
    <scope>NUCLEOTIDE SEQUENCE [LARGE SCALE GENOMIC DNA]</scope>
    <source>
        <strain evidence="14">ULC066bin1</strain>
    </source>
</reference>
<evidence type="ECO:0000256" key="7">
    <source>
        <dbReference type="ARBA" id="ARBA00022989"/>
    </source>
</evidence>
<keyword evidence="6 12" id="KW-0812">Transmembrane</keyword>
<proteinExistence type="inferred from homology"/>
<keyword evidence="8" id="KW-0915">Sodium</keyword>
<dbReference type="InterPro" id="IPR006153">
    <property type="entry name" value="Cation/H_exchanger_TM"/>
</dbReference>
<comment type="caution">
    <text evidence="14">The sequence shown here is derived from an EMBL/GenBank/DDBJ whole genome shotgun (WGS) entry which is preliminary data.</text>
</comment>
<evidence type="ECO:0000256" key="4">
    <source>
        <dbReference type="ARBA" id="ARBA00022449"/>
    </source>
</evidence>
<evidence type="ECO:0000313" key="15">
    <source>
        <dbReference type="Proteomes" id="UP000249467"/>
    </source>
</evidence>
<feature type="transmembrane region" description="Helical" evidence="12">
    <location>
        <begin position="390"/>
        <end position="413"/>
    </location>
</feature>
<evidence type="ECO:0000256" key="11">
    <source>
        <dbReference type="ARBA" id="ARBA00023201"/>
    </source>
</evidence>
<gene>
    <name evidence="14" type="ORF">DCF19_15055</name>
</gene>
<feature type="transmembrane region" description="Helical" evidence="12">
    <location>
        <begin position="182"/>
        <end position="204"/>
    </location>
</feature>
<comment type="subcellular location">
    <subcellularLocation>
        <location evidence="1">Cell membrane</location>
        <topology evidence="1">Multi-pass membrane protein</topology>
    </subcellularLocation>
</comment>
<dbReference type="Proteomes" id="UP000249467">
    <property type="component" value="Unassembled WGS sequence"/>
</dbReference>
<feature type="transmembrane region" description="Helical" evidence="12">
    <location>
        <begin position="326"/>
        <end position="348"/>
    </location>
</feature>
<dbReference type="InterPro" id="IPR018422">
    <property type="entry name" value="Cation/H_exchanger_CPA1"/>
</dbReference>
<feature type="transmembrane region" description="Helical" evidence="12">
    <location>
        <begin position="58"/>
        <end position="76"/>
    </location>
</feature>
<feature type="transmembrane region" description="Helical" evidence="12">
    <location>
        <begin position="239"/>
        <end position="255"/>
    </location>
</feature>
<evidence type="ECO:0000256" key="6">
    <source>
        <dbReference type="ARBA" id="ARBA00022692"/>
    </source>
</evidence>
<reference evidence="14 15" key="1">
    <citation type="submission" date="2018-04" db="EMBL/GenBank/DDBJ databases">
        <authorList>
            <person name="Go L.Y."/>
            <person name="Mitchell J.A."/>
        </authorList>
    </citation>
    <scope>NUCLEOTIDE SEQUENCE [LARGE SCALE GENOMIC DNA]</scope>
    <source>
        <strain evidence="14">ULC066bin1</strain>
    </source>
</reference>
<feature type="transmembrane region" description="Helical" evidence="12">
    <location>
        <begin position="291"/>
        <end position="314"/>
    </location>
</feature>
<name>A0A2W4XWH9_9CYAN</name>
<evidence type="ECO:0000256" key="1">
    <source>
        <dbReference type="ARBA" id="ARBA00004651"/>
    </source>
</evidence>
<dbReference type="GO" id="GO:0098719">
    <property type="term" value="P:sodium ion import across plasma membrane"/>
    <property type="evidence" value="ECO:0007669"/>
    <property type="project" value="TreeGrafter"/>
</dbReference>
<dbReference type="Gene3D" id="1.20.1530.20">
    <property type="match status" value="1"/>
</dbReference>
<feature type="transmembrane region" description="Helical" evidence="12">
    <location>
        <begin position="360"/>
        <end position="384"/>
    </location>
</feature>
<evidence type="ECO:0000256" key="2">
    <source>
        <dbReference type="ARBA" id="ARBA00007367"/>
    </source>
</evidence>
<dbReference type="GO" id="GO:0005886">
    <property type="term" value="C:plasma membrane"/>
    <property type="evidence" value="ECO:0007669"/>
    <property type="project" value="UniProtKB-SubCell"/>
</dbReference>
<keyword evidence="4" id="KW-0050">Antiport</keyword>
<keyword evidence="11" id="KW-0739">Sodium transport</keyword>
<evidence type="ECO:0000256" key="10">
    <source>
        <dbReference type="ARBA" id="ARBA00023136"/>
    </source>
</evidence>
<protein>
    <submittedName>
        <fullName evidence="14">Sodium:proton antiporter</fullName>
    </submittedName>
</protein>
<feature type="domain" description="Cation/H+ exchanger transmembrane" evidence="13">
    <location>
        <begin position="42"/>
        <end position="414"/>
    </location>
</feature>
<evidence type="ECO:0000256" key="3">
    <source>
        <dbReference type="ARBA" id="ARBA00022448"/>
    </source>
</evidence>
<organism evidence="14 15">
    <name type="scientific">Pseudanabaena frigida</name>
    <dbReference type="NCBI Taxonomy" id="945775"/>
    <lineage>
        <taxon>Bacteria</taxon>
        <taxon>Bacillati</taxon>
        <taxon>Cyanobacteriota</taxon>
        <taxon>Cyanophyceae</taxon>
        <taxon>Pseudanabaenales</taxon>
        <taxon>Pseudanabaenaceae</taxon>
        <taxon>Pseudanabaena</taxon>
    </lineage>
</organism>
<evidence type="ECO:0000256" key="5">
    <source>
        <dbReference type="ARBA" id="ARBA00022475"/>
    </source>
</evidence>
<evidence type="ECO:0000259" key="13">
    <source>
        <dbReference type="Pfam" id="PF00999"/>
    </source>
</evidence>
<dbReference type="Pfam" id="PF00999">
    <property type="entry name" value="Na_H_Exchanger"/>
    <property type="match status" value="1"/>
</dbReference>
<feature type="transmembrane region" description="Helical" evidence="12">
    <location>
        <begin position="210"/>
        <end position="232"/>
    </location>
</feature>
<evidence type="ECO:0000256" key="8">
    <source>
        <dbReference type="ARBA" id="ARBA00023053"/>
    </source>
</evidence>
<sequence>MEESGIKWLVALQKPLDSNPAVSGQTADTIPEVVIILIILLMIATVVALVSQRLRIPYITGLVLAGLPITEVFSRRVGLDPILVLNLFLPILIFEAAINTDISRLRSTFKPIALLAGPGSLISSAIIATLVKYGLGLEWIPALLIGIILANTDTVSMIAVFKEIRVPARLSTIVEGETLFNDAAALVSFNLILIIYTTGSLSAVDGIKEVLIVALGGVLLGAVLGYVCLPIFTRLNDPLSSLLLTVALALGTFQLGQFLGVSGAVAVVIAGLVFGNFGLNRSASASDRISLLSFWEYAGFGVNTFIFLLIGIEINPISLWKISPSILFVIIAYQLGRVISIYVLLAGLRRFDRPIPIRWQHILFLGNIKGSLSMALAVAIPLTLTGRDLIIELVFGSVLFSLVIQGLALPWMIKRLNVVSTSDAMQEARKLQLQLIVAKAAQEELDSLLKSGILPKSVYEELWASYQAKVAHSERTLRDFYNQYRESQFNSDSNGLDAIRRQLLLAEKGAASDALRKSIIPEDLVQAYIKDLDEKLLNLKDD</sequence>
<keyword evidence="9" id="KW-0406">Ion transport</keyword>
<keyword evidence="10 12" id="KW-0472">Membrane</keyword>
<dbReference type="InterPro" id="IPR038770">
    <property type="entry name" value="Na+/solute_symporter_sf"/>
</dbReference>
<dbReference type="GO" id="GO:0015385">
    <property type="term" value="F:sodium:proton antiporter activity"/>
    <property type="evidence" value="ECO:0007669"/>
    <property type="project" value="InterPro"/>
</dbReference>
<evidence type="ECO:0000256" key="12">
    <source>
        <dbReference type="SAM" id="Phobius"/>
    </source>
</evidence>
<comment type="similarity">
    <text evidence="2">Belongs to the monovalent cation:proton antiporter 1 (CPA1) transporter (TC 2.A.36) family.</text>
</comment>
<dbReference type="GO" id="GO:0051453">
    <property type="term" value="P:regulation of intracellular pH"/>
    <property type="evidence" value="ECO:0007669"/>
    <property type="project" value="TreeGrafter"/>
</dbReference>
<dbReference type="EMBL" id="QBML01000020">
    <property type="protein sequence ID" value="PZO39045.1"/>
    <property type="molecule type" value="Genomic_DNA"/>
</dbReference>
<accession>A0A2W4XWH9</accession>
<feature type="transmembrane region" description="Helical" evidence="12">
    <location>
        <begin position="82"/>
        <end position="100"/>
    </location>
</feature>
<keyword evidence="3" id="KW-0813">Transport</keyword>
<dbReference type="PANTHER" id="PTHR10110">
    <property type="entry name" value="SODIUM/HYDROGEN EXCHANGER"/>
    <property type="match status" value="1"/>
</dbReference>